<gene>
    <name evidence="1" type="ORF">LQ50_00270</name>
</gene>
<accession>A0A0B0ILN2</accession>
<protein>
    <submittedName>
        <fullName evidence="1">Uncharacterized protein</fullName>
    </submittedName>
</protein>
<name>A0A0B0ILN2_9BACI</name>
<evidence type="ECO:0000313" key="2">
    <source>
        <dbReference type="Proteomes" id="UP000030832"/>
    </source>
</evidence>
<organism evidence="1 2">
    <name type="scientific">Halalkalibacter okhensis</name>
    <dbReference type="NCBI Taxonomy" id="333138"/>
    <lineage>
        <taxon>Bacteria</taxon>
        <taxon>Bacillati</taxon>
        <taxon>Bacillota</taxon>
        <taxon>Bacilli</taxon>
        <taxon>Bacillales</taxon>
        <taxon>Bacillaceae</taxon>
        <taxon>Halalkalibacter</taxon>
    </lineage>
</organism>
<dbReference type="eggNOG" id="ENOG5032ZXF">
    <property type="taxonomic scope" value="Bacteria"/>
</dbReference>
<dbReference type="RefSeq" id="WP_034624877.1">
    <property type="nucleotide sequence ID" value="NZ_JRJU01000001.1"/>
</dbReference>
<dbReference type="AlphaFoldDB" id="A0A0B0ILN2"/>
<evidence type="ECO:0000313" key="1">
    <source>
        <dbReference type="EMBL" id="KHF41777.1"/>
    </source>
</evidence>
<dbReference type="OrthoDB" id="2390164at2"/>
<sequence>MKKGTILWITLAGLLLIIGLVVPITVTAPDDTRVILDHTNKVYSAPACFDQADLTNNLEETTLKFAQELEYVSESSCTEEQLKETKPFLIGIFQ</sequence>
<reference evidence="1 2" key="1">
    <citation type="submission" date="2014-09" db="EMBL/GenBank/DDBJ databases">
        <title>Genome sequencing and annotation of Bacillus Okhensis strain Kh10-101T.</title>
        <authorList>
            <person name="Prakash J.S."/>
        </authorList>
    </citation>
    <scope>NUCLEOTIDE SEQUENCE [LARGE SCALE GENOMIC DNA]</scope>
    <source>
        <strain evidence="2">Kh10-101T</strain>
    </source>
</reference>
<dbReference type="EMBL" id="JRJU01000001">
    <property type="protein sequence ID" value="KHF41777.1"/>
    <property type="molecule type" value="Genomic_DNA"/>
</dbReference>
<comment type="caution">
    <text evidence="1">The sequence shown here is derived from an EMBL/GenBank/DDBJ whole genome shotgun (WGS) entry which is preliminary data.</text>
</comment>
<dbReference type="STRING" id="333138.LQ50_00270"/>
<proteinExistence type="predicted"/>
<keyword evidence="2" id="KW-1185">Reference proteome</keyword>
<dbReference type="Proteomes" id="UP000030832">
    <property type="component" value="Unassembled WGS sequence"/>
</dbReference>